<dbReference type="PRINTS" id="PR00474">
    <property type="entry name" value="GLU5KINASE"/>
</dbReference>
<evidence type="ECO:0000256" key="7">
    <source>
        <dbReference type="ARBA" id="ARBA00022840"/>
    </source>
</evidence>
<evidence type="ECO:0000256" key="2">
    <source>
        <dbReference type="ARBA" id="ARBA00022571"/>
    </source>
</evidence>
<name>A0A833EA54_CALS0</name>
<dbReference type="EC" id="2.7.2.19" evidence="9"/>
<dbReference type="Pfam" id="PF00696">
    <property type="entry name" value="AA_kinase"/>
    <property type="match status" value="1"/>
</dbReference>
<evidence type="ECO:0000256" key="9">
    <source>
        <dbReference type="HAMAP-Rule" id="MF_02082"/>
    </source>
</evidence>
<dbReference type="UniPathway" id="UPA00068"/>
<dbReference type="InterPro" id="IPR037529">
    <property type="entry name" value="LysZ"/>
</dbReference>
<dbReference type="InterPro" id="IPR001048">
    <property type="entry name" value="Asp/Glu/Uridylate_kinase"/>
</dbReference>
<comment type="pathway">
    <text evidence="9">Amino-acid biosynthesis; L-lysine biosynthesis via AAA pathway; L-lysine from L-alpha-aminoadipate (Thermus route): step 2/5.</text>
</comment>
<organism evidence="11 12">
    <name type="scientific">Caldiarchaeum subterraneum</name>
    <dbReference type="NCBI Taxonomy" id="311458"/>
    <lineage>
        <taxon>Archaea</taxon>
        <taxon>Nitrososphaerota</taxon>
        <taxon>Candidatus Caldarchaeales</taxon>
        <taxon>Candidatus Caldarchaeaceae</taxon>
        <taxon>Candidatus Caldarchaeum</taxon>
    </lineage>
</organism>
<comment type="pathway">
    <text evidence="9">Amino-acid biosynthesis; L-arginine biosynthesis.</text>
</comment>
<dbReference type="GO" id="GO:0005737">
    <property type="term" value="C:cytoplasm"/>
    <property type="evidence" value="ECO:0007669"/>
    <property type="project" value="UniProtKB-SubCell"/>
</dbReference>
<dbReference type="Gene3D" id="3.40.1160.10">
    <property type="entry name" value="Acetylglutamate kinase-like"/>
    <property type="match status" value="1"/>
</dbReference>
<evidence type="ECO:0000256" key="6">
    <source>
        <dbReference type="ARBA" id="ARBA00022777"/>
    </source>
</evidence>
<feature type="site" description="Transition state stabilizer" evidence="9">
    <location>
        <position position="5"/>
    </location>
</feature>
<dbReference type="PIRSF" id="PIRSF000728">
    <property type="entry name" value="NAGK"/>
    <property type="match status" value="1"/>
</dbReference>
<comment type="function">
    <text evidence="9">Involved in both the arginine and lysine biosynthetic pathways. Phosphorylates the LysW-bound precursors glutamate (for arginine biosynthesis), respectively alpha-aminoadipate (for lysine biosynthesis).</text>
</comment>
<dbReference type="InterPro" id="IPR001057">
    <property type="entry name" value="Glu/AcGlu_kinase"/>
</dbReference>
<sequence length="264" mass="27902">MLVVKAGGRILESNMHGILNSIAKYSGRGVVFVHGGGDIVSRYEKALGIEPKIVVSPSGVRSRLTDEREIEVYNMVMAGKIGKEASAYLNHRGVKAVSLSGVDGALLKAQRKKRIIIIDERGRKRAVEGGYTGSITDVNTELLTNLTNLGYVAVVSPVALGEEGEMLNVDGDMAASAIAAAVKAETLILLTDVEGLIIENQLINKLTVNEAESLLEKIGPGMNRKVIAATRAVKRGTAKAVICSGTGEDPITKAENNKGTVITP</sequence>
<dbReference type="PANTHER" id="PTHR23342:SF0">
    <property type="entry name" value="N-ACETYLGLUTAMATE SYNTHASE, MITOCHONDRIAL"/>
    <property type="match status" value="1"/>
</dbReference>
<evidence type="ECO:0000256" key="1">
    <source>
        <dbReference type="ARBA" id="ARBA00022490"/>
    </source>
</evidence>
<dbReference type="InterPro" id="IPR004662">
    <property type="entry name" value="AcgluKinase_fam"/>
</dbReference>
<dbReference type="EMBL" id="DQVM01000098">
    <property type="protein sequence ID" value="HIQ29909.1"/>
    <property type="molecule type" value="Genomic_DNA"/>
</dbReference>
<protein>
    <recommendedName>
        <fullName evidence="9">Putative [LysW]-aminoadipate/[LysW]-glutamate kinase</fullName>
        <ecNumber evidence="9">2.7.2.17</ecNumber>
        <ecNumber evidence="9">2.7.2.19</ecNumber>
    </recommendedName>
</protein>
<evidence type="ECO:0000256" key="4">
    <source>
        <dbReference type="ARBA" id="ARBA00022679"/>
    </source>
</evidence>
<feature type="site" description="Transition state stabilizer" evidence="9">
    <location>
        <position position="225"/>
    </location>
</feature>
<comment type="catalytic activity">
    <reaction evidence="9">
        <text>[amino-group carrier protein]-C-terminal-N-(1,4-dicarboxybutan-1-yl)-L-glutamine + ATP = [amino-group carrier protein]-C-terminal-N-(1-carboxy-5-phosphooxy-5-oxopentan-1-yl)-L-glutamine + ADP</text>
        <dbReference type="Rhea" id="RHEA:41944"/>
        <dbReference type="Rhea" id="RHEA-COMP:9694"/>
        <dbReference type="Rhea" id="RHEA-COMP:9712"/>
        <dbReference type="ChEBI" id="CHEBI:30616"/>
        <dbReference type="ChEBI" id="CHEBI:78499"/>
        <dbReference type="ChEBI" id="CHEBI:78503"/>
        <dbReference type="ChEBI" id="CHEBI:456216"/>
        <dbReference type="EC" id="2.7.2.17"/>
    </reaction>
</comment>
<feature type="binding site" evidence="9">
    <location>
        <position position="168"/>
    </location>
    <ligand>
        <name>substrate</name>
    </ligand>
</feature>
<keyword evidence="3 9" id="KW-0028">Amino-acid biosynthesis</keyword>
<accession>A0A833EA54</accession>
<dbReference type="HAMAP" id="MF_02082">
    <property type="entry name" value="LysZ"/>
    <property type="match status" value="1"/>
</dbReference>
<keyword evidence="6 9" id="KW-0418">Kinase</keyword>
<dbReference type="GO" id="GO:0003991">
    <property type="term" value="F:acetylglutamate kinase activity"/>
    <property type="evidence" value="ECO:0007669"/>
    <property type="project" value="TreeGrafter"/>
</dbReference>
<feature type="binding site" evidence="9">
    <location>
        <begin position="36"/>
        <end position="37"/>
    </location>
    <ligand>
        <name>substrate</name>
    </ligand>
</feature>
<dbReference type="InterPro" id="IPR036393">
    <property type="entry name" value="AceGlu_kinase-like_sf"/>
</dbReference>
<keyword evidence="4 9" id="KW-0808">Transferase</keyword>
<keyword evidence="7 9" id="KW-0067">ATP-binding</keyword>
<proteinExistence type="inferred from homology"/>
<dbReference type="AlphaFoldDB" id="A0A833EA54"/>
<evidence type="ECO:0000256" key="5">
    <source>
        <dbReference type="ARBA" id="ARBA00022741"/>
    </source>
</evidence>
<keyword evidence="2 9" id="KW-0055">Arginine biosynthesis</keyword>
<keyword evidence="8 9" id="KW-0457">Lysine biosynthesis</keyword>
<evidence type="ECO:0000313" key="11">
    <source>
        <dbReference type="EMBL" id="HIQ29909.1"/>
    </source>
</evidence>
<comment type="caution">
    <text evidence="11">The sequence shown here is derived from an EMBL/GenBank/DDBJ whole genome shotgun (WGS) entry which is preliminary data.</text>
</comment>
<dbReference type="EC" id="2.7.2.17" evidence="9"/>
<feature type="domain" description="Aspartate/glutamate/uridylate kinase" evidence="10">
    <location>
        <begin position="2"/>
        <end position="244"/>
    </location>
</feature>
<dbReference type="GO" id="GO:0005524">
    <property type="term" value="F:ATP binding"/>
    <property type="evidence" value="ECO:0007669"/>
    <property type="project" value="UniProtKB-KW"/>
</dbReference>
<gene>
    <name evidence="9" type="primary">lysZ</name>
    <name evidence="11" type="ORF">EYH45_05030</name>
</gene>
<evidence type="ECO:0000256" key="8">
    <source>
        <dbReference type="ARBA" id="ARBA00023154"/>
    </source>
</evidence>
<comment type="catalytic activity">
    <reaction evidence="9">
        <text>[amino-group carrier protein]-C-terminal-gamma-(L-glutamyl)-L-glutamate + ATP = [amino-group carrier protein]-C-terminal-gamma-(5-phospho-L-glutamyl)-L-glutamate + ADP</text>
        <dbReference type="Rhea" id="RHEA:52632"/>
        <dbReference type="Rhea" id="RHEA-COMP:13311"/>
        <dbReference type="Rhea" id="RHEA-COMP:13313"/>
        <dbReference type="ChEBI" id="CHEBI:30616"/>
        <dbReference type="ChEBI" id="CHEBI:136714"/>
        <dbReference type="ChEBI" id="CHEBI:136717"/>
        <dbReference type="ChEBI" id="CHEBI:456216"/>
        <dbReference type="EC" id="2.7.2.19"/>
    </reaction>
</comment>
<evidence type="ECO:0000313" key="12">
    <source>
        <dbReference type="Proteomes" id="UP000608579"/>
    </source>
</evidence>
<dbReference type="NCBIfam" id="TIGR00761">
    <property type="entry name" value="argB"/>
    <property type="match status" value="1"/>
</dbReference>
<dbReference type="SUPFAM" id="SSF53633">
    <property type="entry name" value="Carbamate kinase-like"/>
    <property type="match status" value="1"/>
</dbReference>
<comment type="similarity">
    <text evidence="9">Belongs to the acetylglutamate kinase family. LysZ subfamily.</text>
</comment>
<reference evidence="11" key="1">
    <citation type="journal article" date="2020" name="ISME J.">
        <title>Gammaproteobacteria mediating utilization of methyl-, sulfur- and petroleum organic compounds in deep ocean hydrothermal plumes.</title>
        <authorList>
            <person name="Zhou Z."/>
            <person name="Liu Y."/>
            <person name="Pan J."/>
            <person name="Cron B.R."/>
            <person name="Toner B.M."/>
            <person name="Anantharaman K."/>
            <person name="Breier J.A."/>
            <person name="Dick G.J."/>
            <person name="Li M."/>
        </authorList>
    </citation>
    <scope>NUCLEOTIDE SEQUENCE</scope>
    <source>
        <strain evidence="11">SZUA-1515</strain>
    </source>
</reference>
<feature type="binding site" evidence="9">
    <location>
        <position position="63"/>
    </location>
    <ligand>
        <name>substrate</name>
    </ligand>
</feature>
<keyword evidence="1 9" id="KW-0963">Cytoplasm</keyword>
<evidence type="ECO:0000256" key="3">
    <source>
        <dbReference type="ARBA" id="ARBA00022605"/>
    </source>
</evidence>
<comment type="subcellular location">
    <subcellularLocation>
        <location evidence="9">Cytoplasm</location>
    </subcellularLocation>
</comment>
<dbReference type="PANTHER" id="PTHR23342">
    <property type="entry name" value="N-ACETYLGLUTAMATE SYNTHASE"/>
    <property type="match status" value="1"/>
</dbReference>
<dbReference type="NCBIfam" id="NF010662">
    <property type="entry name" value="PRK14058.1-4"/>
    <property type="match status" value="1"/>
</dbReference>
<dbReference type="GO" id="GO:0042450">
    <property type="term" value="P:L-arginine biosynthetic process via ornithine"/>
    <property type="evidence" value="ECO:0007669"/>
    <property type="project" value="UniProtKB-UniRule"/>
</dbReference>
<dbReference type="Proteomes" id="UP000608579">
    <property type="component" value="Unassembled WGS sequence"/>
</dbReference>
<dbReference type="GO" id="GO:0019878">
    <property type="term" value="P:lysine biosynthetic process via aminoadipic acid"/>
    <property type="evidence" value="ECO:0007669"/>
    <property type="project" value="UniProtKB-UniRule"/>
</dbReference>
<keyword evidence="5 9" id="KW-0547">Nucleotide-binding</keyword>
<dbReference type="UniPathway" id="UPA00033">
    <property type="reaction ID" value="UER00036"/>
</dbReference>
<evidence type="ECO:0000259" key="10">
    <source>
        <dbReference type="Pfam" id="PF00696"/>
    </source>
</evidence>